<dbReference type="InterPro" id="IPR001611">
    <property type="entry name" value="Leu-rich_rpt"/>
</dbReference>
<dbReference type="InterPro" id="IPR032675">
    <property type="entry name" value="LRR_dom_sf"/>
</dbReference>
<dbReference type="Gene3D" id="3.80.10.10">
    <property type="entry name" value="Ribonuclease Inhibitor"/>
    <property type="match status" value="1"/>
</dbReference>
<dbReference type="InterPro" id="IPR051716">
    <property type="entry name" value="Plant_RL_S/T_kinase"/>
</dbReference>
<evidence type="ECO:0000256" key="3">
    <source>
        <dbReference type="ARBA" id="ARBA00022475"/>
    </source>
</evidence>
<evidence type="ECO:0000313" key="10">
    <source>
        <dbReference type="Proteomes" id="UP001443914"/>
    </source>
</evidence>
<proteinExistence type="predicted"/>
<dbReference type="GO" id="GO:0005886">
    <property type="term" value="C:plasma membrane"/>
    <property type="evidence" value="ECO:0007669"/>
    <property type="project" value="UniProtKB-SubCell"/>
</dbReference>
<keyword evidence="8" id="KW-0675">Receptor</keyword>
<evidence type="ECO:0000256" key="8">
    <source>
        <dbReference type="ARBA" id="ARBA00023170"/>
    </source>
</evidence>
<evidence type="ECO:0000256" key="4">
    <source>
        <dbReference type="ARBA" id="ARBA00022614"/>
    </source>
</evidence>
<dbReference type="EMBL" id="JBDFQZ010000002">
    <property type="protein sequence ID" value="KAK9748735.1"/>
    <property type="molecule type" value="Genomic_DNA"/>
</dbReference>
<reference evidence="9" key="1">
    <citation type="submission" date="2024-03" db="EMBL/GenBank/DDBJ databases">
        <title>WGS assembly of Saponaria officinalis var. Norfolk2.</title>
        <authorList>
            <person name="Jenkins J."/>
            <person name="Shu S."/>
            <person name="Grimwood J."/>
            <person name="Barry K."/>
            <person name="Goodstein D."/>
            <person name="Schmutz J."/>
            <person name="Leebens-Mack J."/>
            <person name="Osbourn A."/>
        </authorList>
    </citation>
    <scope>NUCLEOTIDE SEQUENCE [LARGE SCALE GENOMIC DNA]</scope>
    <source>
        <strain evidence="9">JIC</strain>
    </source>
</reference>
<dbReference type="PANTHER" id="PTHR48053:SF71">
    <property type="entry name" value="LEUCINE RICH REPEAT FAMILY PROTEIN, EXPRESSED"/>
    <property type="match status" value="1"/>
</dbReference>
<dbReference type="SUPFAM" id="SSF52058">
    <property type="entry name" value="L domain-like"/>
    <property type="match status" value="1"/>
</dbReference>
<protein>
    <submittedName>
        <fullName evidence="9">Uncharacterized protein</fullName>
    </submittedName>
</protein>
<dbReference type="AlphaFoldDB" id="A0AAW1MND9"/>
<accession>A0AAW1MND9</accession>
<evidence type="ECO:0000256" key="7">
    <source>
        <dbReference type="ARBA" id="ARBA00023136"/>
    </source>
</evidence>
<evidence type="ECO:0000256" key="6">
    <source>
        <dbReference type="ARBA" id="ARBA00022737"/>
    </source>
</evidence>
<dbReference type="Pfam" id="PF00560">
    <property type="entry name" value="LRR_1"/>
    <property type="match status" value="1"/>
</dbReference>
<keyword evidence="6" id="KW-0677">Repeat</keyword>
<keyword evidence="5" id="KW-0732">Signal</keyword>
<name>A0AAW1MND9_SAPOF</name>
<keyword evidence="4" id="KW-0433">Leucine-rich repeat</keyword>
<comment type="subcellular location">
    <subcellularLocation>
        <location evidence="1">Cell membrane</location>
    </subcellularLocation>
    <subcellularLocation>
        <location evidence="2">Membrane</location>
        <topology evidence="2">Single-pass type I membrane protein</topology>
    </subcellularLocation>
</comment>
<evidence type="ECO:0000256" key="5">
    <source>
        <dbReference type="ARBA" id="ARBA00022729"/>
    </source>
</evidence>
<gene>
    <name evidence="9" type="ORF">RND81_02G076700</name>
</gene>
<evidence type="ECO:0000256" key="2">
    <source>
        <dbReference type="ARBA" id="ARBA00004479"/>
    </source>
</evidence>
<evidence type="ECO:0000256" key="1">
    <source>
        <dbReference type="ARBA" id="ARBA00004236"/>
    </source>
</evidence>
<keyword evidence="7" id="KW-0472">Membrane</keyword>
<keyword evidence="10" id="KW-1185">Reference proteome</keyword>
<keyword evidence="3" id="KW-1003">Cell membrane</keyword>
<evidence type="ECO:0000313" key="9">
    <source>
        <dbReference type="EMBL" id="KAK9748735.1"/>
    </source>
</evidence>
<dbReference type="FunFam" id="3.80.10.10:FF:000299">
    <property type="entry name" value="Piriformospora indica-insensitive protein 2"/>
    <property type="match status" value="1"/>
</dbReference>
<dbReference type="Proteomes" id="UP001443914">
    <property type="component" value="Unassembled WGS sequence"/>
</dbReference>
<organism evidence="9 10">
    <name type="scientific">Saponaria officinalis</name>
    <name type="common">Common soapwort</name>
    <name type="synonym">Lychnis saponaria</name>
    <dbReference type="NCBI Taxonomy" id="3572"/>
    <lineage>
        <taxon>Eukaryota</taxon>
        <taxon>Viridiplantae</taxon>
        <taxon>Streptophyta</taxon>
        <taxon>Embryophyta</taxon>
        <taxon>Tracheophyta</taxon>
        <taxon>Spermatophyta</taxon>
        <taxon>Magnoliopsida</taxon>
        <taxon>eudicotyledons</taxon>
        <taxon>Gunneridae</taxon>
        <taxon>Pentapetalae</taxon>
        <taxon>Caryophyllales</taxon>
        <taxon>Caryophyllaceae</taxon>
        <taxon>Caryophylleae</taxon>
        <taxon>Saponaria</taxon>
    </lineage>
</organism>
<comment type="caution">
    <text evidence="9">The sequence shown here is derived from an EMBL/GenBank/DDBJ whole genome shotgun (WGS) entry which is preliminary data.</text>
</comment>
<dbReference type="Pfam" id="PF13855">
    <property type="entry name" value="LRR_8"/>
    <property type="match status" value="1"/>
</dbReference>
<dbReference type="PANTHER" id="PTHR48053">
    <property type="entry name" value="LEUCINE RICH REPEAT FAMILY PROTEIN, EXPRESSED"/>
    <property type="match status" value="1"/>
</dbReference>
<sequence length="225" mass="25127">MYLHMNNISGSITSELGMLQKLTSLLLWWNSLSGVIPAAISNCSSLVVLDLSANSLSRKIPGDLRKLVLLQQLHLSDNLFPGSIPWELSNCTSLITLQLDKNQLSGSIPAQIGNLKSLQSLIFWGNSVSGTIPCIWEMHRVIDTRFVKKQAHGYNPERYFRSHQALQAVTARKLVDWRAFPKCREMLVFGEITGRGKPIIRSDSSGIRAVAEPRVSRLVHESFFA</sequence>